<dbReference type="Proteomes" id="UP000215289">
    <property type="component" value="Unassembled WGS sequence"/>
</dbReference>
<feature type="compositionally biased region" description="Polar residues" evidence="3">
    <location>
        <begin position="555"/>
        <end position="567"/>
    </location>
</feature>
<protein>
    <recommendedName>
        <fullName evidence="6">Nuclear localization protein</fullName>
    </recommendedName>
</protein>
<evidence type="ECO:0000313" key="5">
    <source>
        <dbReference type="Proteomes" id="UP000215289"/>
    </source>
</evidence>
<evidence type="ECO:0000256" key="2">
    <source>
        <dbReference type="ARBA" id="ARBA00023163"/>
    </source>
</evidence>
<keyword evidence="2" id="KW-0804">Transcription</keyword>
<dbReference type="AlphaFoldDB" id="A0A421D8B4"/>
<dbReference type="PANTHER" id="PTHR22597:SF5">
    <property type="entry name" value="LOCALIZATION PROTEIN, PUTATIVE (AFU_ORTHOLOGUE AFUA_1G10600)-RELATED"/>
    <property type="match status" value="1"/>
</dbReference>
<keyword evidence="5" id="KW-1185">Reference proteome</keyword>
<comment type="caution">
    <text evidence="4">The sequence shown here is derived from an EMBL/GenBank/DDBJ whole genome shotgun (WGS) entry which is preliminary data.</text>
</comment>
<feature type="region of interest" description="Disordered" evidence="3">
    <location>
        <begin position="554"/>
        <end position="679"/>
    </location>
</feature>
<dbReference type="OrthoDB" id="5598844at2759"/>
<keyword evidence="1" id="KW-0805">Transcription regulation</keyword>
<gene>
    <name evidence="4" type="ORF">CFD26_107418</name>
</gene>
<dbReference type="STRING" id="1245748.A0A421D8B4"/>
<feature type="compositionally biased region" description="Polar residues" evidence="3">
    <location>
        <begin position="668"/>
        <end position="679"/>
    </location>
</feature>
<evidence type="ECO:0008006" key="6">
    <source>
        <dbReference type="Google" id="ProtNLM"/>
    </source>
</evidence>
<feature type="compositionally biased region" description="Basic and acidic residues" evidence="3">
    <location>
        <begin position="72"/>
        <end position="89"/>
    </location>
</feature>
<proteinExistence type="predicted"/>
<evidence type="ECO:0000313" key="4">
    <source>
        <dbReference type="EMBL" id="RLL98290.1"/>
    </source>
</evidence>
<name>A0A421D8B4_9EURO</name>
<feature type="compositionally biased region" description="Low complexity" evidence="3">
    <location>
        <begin position="746"/>
        <end position="756"/>
    </location>
</feature>
<dbReference type="InterPro" id="IPR013933">
    <property type="entry name" value="CRC_Rsc7/Swp82"/>
</dbReference>
<dbReference type="EMBL" id="NIDN02000056">
    <property type="protein sequence ID" value="RLL98290.1"/>
    <property type="molecule type" value="Genomic_DNA"/>
</dbReference>
<feature type="compositionally biased region" description="Polar residues" evidence="3">
    <location>
        <begin position="152"/>
        <end position="189"/>
    </location>
</feature>
<feature type="compositionally biased region" description="Gly residues" evidence="3">
    <location>
        <begin position="757"/>
        <end position="769"/>
    </location>
</feature>
<evidence type="ECO:0000256" key="3">
    <source>
        <dbReference type="SAM" id="MobiDB-lite"/>
    </source>
</evidence>
<dbReference type="GO" id="GO:0016586">
    <property type="term" value="C:RSC-type complex"/>
    <property type="evidence" value="ECO:0007669"/>
    <property type="project" value="TreeGrafter"/>
</dbReference>
<feature type="region of interest" description="Disordered" evidence="3">
    <location>
        <begin position="44"/>
        <end position="92"/>
    </location>
</feature>
<evidence type="ECO:0000256" key="1">
    <source>
        <dbReference type="ARBA" id="ARBA00023015"/>
    </source>
</evidence>
<feature type="region of interest" description="Disordered" evidence="3">
    <location>
        <begin position="734"/>
        <end position="769"/>
    </location>
</feature>
<organism evidence="4 5">
    <name type="scientific">Aspergillus turcosus</name>
    <dbReference type="NCBI Taxonomy" id="1245748"/>
    <lineage>
        <taxon>Eukaryota</taxon>
        <taxon>Fungi</taxon>
        <taxon>Dikarya</taxon>
        <taxon>Ascomycota</taxon>
        <taxon>Pezizomycotina</taxon>
        <taxon>Eurotiomycetes</taxon>
        <taxon>Eurotiomycetidae</taxon>
        <taxon>Eurotiales</taxon>
        <taxon>Aspergillaceae</taxon>
        <taxon>Aspergillus</taxon>
        <taxon>Aspergillus subgen. Fumigati</taxon>
    </lineage>
</organism>
<feature type="compositionally biased region" description="Low complexity" evidence="3">
    <location>
        <begin position="588"/>
        <end position="608"/>
    </location>
</feature>
<dbReference type="Pfam" id="PF08624">
    <property type="entry name" value="CRC_subunit"/>
    <property type="match status" value="1"/>
</dbReference>
<accession>A0A421D8B4</accession>
<dbReference type="GO" id="GO:0031490">
    <property type="term" value="F:chromatin DNA binding"/>
    <property type="evidence" value="ECO:0007669"/>
    <property type="project" value="TreeGrafter"/>
</dbReference>
<reference evidence="4 5" key="1">
    <citation type="submission" date="2018-08" db="EMBL/GenBank/DDBJ databases">
        <title>Draft genome sequences of two Aspergillus turcosus clinical strains isolated from bronchoalveolar lavage fluid: one azole-susceptible and the other azole-resistant.</title>
        <authorList>
            <person name="Parent-Michaud M."/>
            <person name="Dufresne P.J."/>
            <person name="Fournier E."/>
            <person name="Martineau C."/>
            <person name="Moreira S."/>
            <person name="Perkins V."/>
            <person name="De Repentigny L."/>
            <person name="Dufresne S.F."/>
        </authorList>
    </citation>
    <scope>NUCLEOTIDE SEQUENCE [LARGE SCALE GENOMIC DNA]</scope>
    <source>
        <strain evidence="4">HMR AF 1038</strain>
    </source>
</reference>
<dbReference type="PANTHER" id="PTHR22597">
    <property type="entry name" value="POLYCOMB GROUP PROTEIN"/>
    <property type="match status" value="1"/>
</dbReference>
<sequence>MYGTSHSSVPAPMNGIGGELVDGSGTINPAALNNSVAAGLPTPSLGGSAPAGPTSIATPAGLNPPRGIKRSRTPDQRANARADGDHDDGMCASHLHGQVHGILTVKTVEPLVSYFSQPLMAQLHPSLLNINANFILIDEHGRRKRGRPPKTQRPNDSQSQQSPGSASVQTPRMQSQSLPQQTNVNVSPPQASPPEKATPTKTAVVKALPTVRDHTTDQLNEEGDEYIPKEFDEAGEKKVDAMGYPQGGREFKCRTFRVPLRGNKLFMLATECARVLGYRDSYLLFNKNRSLHKIIASQIEKDDLIQQDVLPYSYRSRQIAIVSAKSIFRQFGSRVIVNGRRVRDDYWESKARKQGFTEDDLAGEKRPGAGKARDAAAAEAANAANLLPTLAHGDVIYSNALEAMPHGMPIGASLAPLPMIHMATTTDDPRLREYNSMPRSRQEMTGQPYQDRTQPSSATEILNHASHTADFNKILSNQRSFRQKGLEEFYARQREVPETADPSQTGQLDATASVTQPLQSPQMASTGLISSTQPQAILPNQTSMMAGQAAFQVPTGHQQGPMAQSPIQPMPAVRPNLMHQRSNPALSGGTPQPTGPYGYPAQQQQMWGQPPPPPQQSPLSAGGPQGGMPQYAAQMHAPQQSPSPMAHAVQGQHHPSQSPRTQHRPSVGQMQQAYQLHHSQTPQQQAMASMGYPGGATPYTVAAARGMYPSTQGAGGQPFMAGTPQQAGMAMMNPGGAIPGWPSTPGGPMQPGHPQPGQGGTPLGGWSGY</sequence>
<feature type="region of interest" description="Disordered" evidence="3">
    <location>
        <begin position="139"/>
        <end position="202"/>
    </location>
</feature>